<accession>A0A366KPJ7</accession>
<gene>
    <name evidence="1" type="ORF">DRW42_25545</name>
</gene>
<evidence type="ECO:0000313" key="2">
    <source>
        <dbReference type="Proteomes" id="UP000252081"/>
    </source>
</evidence>
<sequence>MINFKNHKVLGFKDHQDYFNNLHSIGIDNEPKLLDVREVSQYFLKHDTVDWKGISISLGNNLDLPIKRLFRIKRFAGIIYLKLATYRNDGFCFFKEVIHYLQQKILLTIFNLVNYSQIVAKKW</sequence>
<protein>
    <submittedName>
        <fullName evidence="1">Uncharacterized protein</fullName>
    </submittedName>
</protein>
<dbReference type="AlphaFoldDB" id="A0A366KPJ7"/>
<organism evidence="1 2">
    <name type="scientific">Pedobacter miscanthi</name>
    <dbReference type="NCBI Taxonomy" id="2259170"/>
    <lineage>
        <taxon>Bacteria</taxon>
        <taxon>Pseudomonadati</taxon>
        <taxon>Bacteroidota</taxon>
        <taxon>Sphingobacteriia</taxon>
        <taxon>Sphingobacteriales</taxon>
        <taxon>Sphingobacteriaceae</taxon>
        <taxon>Pedobacter</taxon>
    </lineage>
</organism>
<evidence type="ECO:0000313" key="1">
    <source>
        <dbReference type="EMBL" id="RBQ02712.1"/>
    </source>
</evidence>
<name>A0A366KPJ7_9SPHI</name>
<keyword evidence="2" id="KW-1185">Reference proteome</keyword>
<dbReference type="Proteomes" id="UP000252081">
    <property type="component" value="Unassembled WGS sequence"/>
</dbReference>
<proteinExistence type="predicted"/>
<comment type="caution">
    <text evidence="1">The sequence shown here is derived from an EMBL/GenBank/DDBJ whole genome shotgun (WGS) entry which is preliminary data.</text>
</comment>
<dbReference type="EMBL" id="QNQU01000032">
    <property type="protein sequence ID" value="RBQ02712.1"/>
    <property type="molecule type" value="Genomic_DNA"/>
</dbReference>
<reference evidence="1 2" key="1">
    <citation type="submission" date="2018-07" db="EMBL/GenBank/DDBJ databases">
        <title>A draft genome of a endophytic bacteria, a new species of Pedobacter.</title>
        <authorList>
            <person name="Zhang Z.D."/>
            <person name="Chen Z.J."/>
        </authorList>
    </citation>
    <scope>NUCLEOTIDE SEQUENCE [LARGE SCALE GENOMIC DNA]</scope>
    <source>
        <strain evidence="1 2">RS10</strain>
    </source>
</reference>